<feature type="region of interest" description="Disordered" evidence="1">
    <location>
        <begin position="58"/>
        <end position="143"/>
    </location>
</feature>
<evidence type="ECO:0000313" key="3">
    <source>
        <dbReference type="Proteomes" id="UP000754883"/>
    </source>
</evidence>
<keyword evidence="3" id="KW-1185">Reference proteome</keyword>
<accession>A0A9N9U242</accession>
<dbReference type="AlphaFoldDB" id="A0A9N9U242"/>
<protein>
    <submittedName>
        <fullName evidence="2">Uncharacterized protein</fullName>
    </submittedName>
</protein>
<gene>
    <name evidence="2" type="ORF">CBYS24578_00004939</name>
</gene>
<evidence type="ECO:0000313" key="2">
    <source>
        <dbReference type="EMBL" id="CAG9979477.1"/>
    </source>
</evidence>
<dbReference type="OrthoDB" id="5403747at2759"/>
<sequence length="143" mass="15779">MADESKQPQPTASEAMFFFSIVKNMKTQADIDWVNVAEDRGFKNAEVAKVRFGQVKRKLGIWSDNGGAKASPKKTKTPLSTPTKVTKTPTKRGSAKARMSKMKKEDDYDDEDNKEDPSKNESDTDGGSVAKQEETDAGLNDPF</sequence>
<evidence type="ECO:0000256" key="1">
    <source>
        <dbReference type="SAM" id="MobiDB-lite"/>
    </source>
</evidence>
<reference evidence="3" key="1">
    <citation type="submission" date="2019-06" db="EMBL/GenBank/DDBJ databases">
        <authorList>
            <person name="Broberg M."/>
        </authorList>
    </citation>
    <scope>NUCLEOTIDE SEQUENCE [LARGE SCALE GENOMIC DNA]</scope>
</reference>
<feature type="compositionally biased region" description="Low complexity" evidence="1">
    <location>
        <begin position="77"/>
        <end position="88"/>
    </location>
</feature>
<dbReference type="Proteomes" id="UP000754883">
    <property type="component" value="Unassembled WGS sequence"/>
</dbReference>
<name>A0A9N9U242_9HYPO</name>
<proteinExistence type="predicted"/>
<feature type="compositionally biased region" description="Basic residues" evidence="1">
    <location>
        <begin position="89"/>
        <end position="101"/>
    </location>
</feature>
<organism evidence="2 3">
    <name type="scientific">Clonostachys byssicola</name>
    <dbReference type="NCBI Taxonomy" id="160290"/>
    <lineage>
        <taxon>Eukaryota</taxon>
        <taxon>Fungi</taxon>
        <taxon>Dikarya</taxon>
        <taxon>Ascomycota</taxon>
        <taxon>Pezizomycotina</taxon>
        <taxon>Sordariomycetes</taxon>
        <taxon>Hypocreomycetidae</taxon>
        <taxon>Hypocreales</taxon>
        <taxon>Bionectriaceae</taxon>
        <taxon>Clonostachys</taxon>
    </lineage>
</organism>
<dbReference type="EMBL" id="CABFNO020001301">
    <property type="protein sequence ID" value="CAG9979477.1"/>
    <property type="molecule type" value="Genomic_DNA"/>
</dbReference>
<comment type="caution">
    <text evidence="2">The sequence shown here is derived from an EMBL/GenBank/DDBJ whole genome shotgun (WGS) entry which is preliminary data.</text>
</comment>
<reference evidence="2 3" key="2">
    <citation type="submission" date="2021-10" db="EMBL/GenBank/DDBJ databases">
        <authorList>
            <person name="Piombo E."/>
        </authorList>
    </citation>
    <scope>NUCLEOTIDE SEQUENCE [LARGE SCALE GENOMIC DNA]</scope>
</reference>